<evidence type="ECO:0000313" key="2">
    <source>
        <dbReference type="EMBL" id="QXM07099.1"/>
    </source>
</evidence>
<organism evidence="2 3">
    <name type="scientific">Crassaminicella indica</name>
    <dbReference type="NCBI Taxonomy" id="2855394"/>
    <lineage>
        <taxon>Bacteria</taxon>
        <taxon>Bacillati</taxon>
        <taxon>Bacillota</taxon>
        <taxon>Clostridia</taxon>
        <taxon>Eubacteriales</taxon>
        <taxon>Clostridiaceae</taxon>
        <taxon>Crassaminicella</taxon>
    </lineage>
</organism>
<dbReference type="EMBL" id="CP078093">
    <property type="protein sequence ID" value="QXM07099.1"/>
    <property type="molecule type" value="Genomic_DNA"/>
</dbReference>
<dbReference type="PROSITE" id="PS51257">
    <property type="entry name" value="PROKAR_LIPOPROTEIN"/>
    <property type="match status" value="1"/>
</dbReference>
<reference evidence="2" key="1">
    <citation type="submission" date="2021-07" db="EMBL/GenBank/DDBJ databases">
        <title>Complete genome sequence of Crassaminicella sp. 143-21, isolated from a deep-sea hydrothermal vent.</title>
        <authorList>
            <person name="Li X."/>
        </authorList>
    </citation>
    <scope>NUCLEOTIDE SEQUENCE</scope>
    <source>
        <strain evidence="2">143-21</strain>
    </source>
</reference>
<dbReference type="RefSeq" id="WP_218283788.1">
    <property type="nucleotide sequence ID" value="NZ_CP078093.1"/>
</dbReference>
<dbReference type="InterPro" id="IPR014782">
    <property type="entry name" value="Peptidase_M1_dom"/>
</dbReference>
<keyword evidence="3" id="KW-1185">Reference proteome</keyword>
<accession>A0ABX8RDD9</accession>
<dbReference type="InterPro" id="IPR034015">
    <property type="entry name" value="M1_LTA4H"/>
</dbReference>
<sequence length="496" mass="57536">MKKIGIILLAILFLLTGCKEKEVEKITHPTLIVNDYNGVNPENIDQYDIELAFSPKDHIIKGKQRVDYINKENASLKEVYFHLYPNSFRKKETAPFLMNDFDRAYPDGFEAGYINIEKVSIGNKPVAFTLEGEGQTIMKVVLPKSINSNERISIDMQYTIKIPPAKERFGYSEDIFNLGNWYPIAAVYDETGWNLDPYYPLGDPFYSDVSNYHVRIETPKDFIVAASGNILKDTIVGDKRVWEIEAKLMRDFAFVTSNRFEVVEKDVEGTTLKMYFMKDVKQGIADKAIESAENALKTFNRVYGKYPYGQYSVVQTNFPSGMEYPGIVFIGKDYYNDYGDFLGIVIVHETGHQWWYGVVGNDEIDEAWLDESLTTYSEVVYTREMFGEETGKEYYQYMNEEPYKSASSSISNETILRPLNKFEGWDDYGILVYNKGAMLLNTLYETYGKEKFYEIMKQYYQTYQFKNAKTEDFKRVCEEVVGENLDELFNKWLLGE</sequence>
<dbReference type="Proteomes" id="UP000886818">
    <property type="component" value="Chromosome"/>
</dbReference>
<dbReference type="CDD" id="cd09604">
    <property type="entry name" value="M1_APN_like"/>
    <property type="match status" value="1"/>
</dbReference>
<protein>
    <submittedName>
        <fullName evidence="2">M1 family metallopeptidase</fullName>
    </submittedName>
</protein>
<dbReference type="PANTHER" id="PTHR45726">
    <property type="entry name" value="LEUKOTRIENE A-4 HYDROLASE"/>
    <property type="match status" value="1"/>
</dbReference>
<evidence type="ECO:0000313" key="3">
    <source>
        <dbReference type="Proteomes" id="UP000886818"/>
    </source>
</evidence>
<dbReference type="PANTHER" id="PTHR45726:SF3">
    <property type="entry name" value="LEUKOTRIENE A-4 HYDROLASE"/>
    <property type="match status" value="1"/>
</dbReference>
<dbReference type="Pfam" id="PF01433">
    <property type="entry name" value="Peptidase_M1"/>
    <property type="match status" value="1"/>
</dbReference>
<name>A0ABX8RDD9_9CLOT</name>
<feature type="domain" description="Peptidase M1 membrane alanine aminopeptidase" evidence="1">
    <location>
        <begin position="288"/>
        <end position="492"/>
    </location>
</feature>
<evidence type="ECO:0000259" key="1">
    <source>
        <dbReference type="Pfam" id="PF01433"/>
    </source>
</evidence>
<gene>
    <name evidence="2" type="ORF">KVH43_05165</name>
</gene>
<proteinExistence type="predicted"/>